<dbReference type="SUPFAM" id="SSF53756">
    <property type="entry name" value="UDP-Glycosyltransferase/glycogen phosphorylase"/>
    <property type="match status" value="1"/>
</dbReference>
<dbReference type="CDD" id="cd03801">
    <property type="entry name" value="GT4_PimA-like"/>
    <property type="match status" value="1"/>
</dbReference>
<dbReference type="PANTHER" id="PTHR45947">
    <property type="entry name" value="SULFOQUINOVOSYL TRANSFERASE SQD2"/>
    <property type="match status" value="1"/>
</dbReference>
<dbReference type="Pfam" id="PF13439">
    <property type="entry name" value="Glyco_transf_4"/>
    <property type="match status" value="1"/>
</dbReference>
<gene>
    <name evidence="3" type="ORF">RG963_04640</name>
</gene>
<reference evidence="4" key="1">
    <citation type="submission" date="2023-07" db="EMBL/GenBank/DDBJ databases">
        <title>Whole-genome sequencing of a new Methanosarcina sp. Z-7115.</title>
        <authorList>
            <person name="Zhilina T.N."/>
            <person name="Merkel A.Y."/>
        </authorList>
    </citation>
    <scope>NUCLEOTIDE SEQUENCE [LARGE SCALE GENOMIC DNA]</scope>
    <source>
        <strain evidence="4">Z-7115</strain>
    </source>
</reference>
<name>A0ABU2CZB9_9EURY</name>
<keyword evidence="3" id="KW-0328">Glycosyltransferase</keyword>
<evidence type="ECO:0000313" key="4">
    <source>
        <dbReference type="Proteomes" id="UP001246244"/>
    </source>
</evidence>
<protein>
    <submittedName>
        <fullName evidence="3">Glycosyltransferase family 4 protein</fullName>
        <ecNumber evidence="3">2.4.-.-</ecNumber>
    </submittedName>
</protein>
<organism evidence="3 4">
    <name type="scientific">Methanosarcina baikalica</name>
    <dbReference type="NCBI Taxonomy" id="3073890"/>
    <lineage>
        <taxon>Archaea</taxon>
        <taxon>Methanobacteriati</taxon>
        <taxon>Methanobacteriota</taxon>
        <taxon>Stenosarchaea group</taxon>
        <taxon>Methanomicrobia</taxon>
        <taxon>Methanosarcinales</taxon>
        <taxon>Methanosarcinaceae</taxon>
        <taxon>Methanosarcina</taxon>
    </lineage>
</organism>
<dbReference type="InterPro" id="IPR028098">
    <property type="entry name" value="Glyco_trans_4-like_N"/>
</dbReference>
<dbReference type="EMBL" id="JAVKPK010000013">
    <property type="protein sequence ID" value="MDR7665089.1"/>
    <property type="molecule type" value="Genomic_DNA"/>
</dbReference>
<dbReference type="InterPro" id="IPR001296">
    <property type="entry name" value="Glyco_trans_1"/>
</dbReference>
<keyword evidence="4" id="KW-1185">Reference proteome</keyword>
<feature type="domain" description="Glycosyltransferase subfamily 4-like N-terminal" evidence="2">
    <location>
        <begin position="15"/>
        <end position="180"/>
    </location>
</feature>
<dbReference type="EC" id="2.4.-.-" evidence="3"/>
<dbReference type="InterPro" id="IPR050194">
    <property type="entry name" value="Glycosyltransferase_grp1"/>
</dbReference>
<evidence type="ECO:0000313" key="3">
    <source>
        <dbReference type="EMBL" id="MDR7665089.1"/>
    </source>
</evidence>
<keyword evidence="3" id="KW-0808">Transferase</keyword>
<accession>A0ABU2CZB9</accession>
<dbReference type="Gene3D" id="3.40.50.2000">
    <property type="entry name" value="Glycogen Phosphorylase B"/>
    <property type="match status" value="2"/>
</dbReference>
<proteinExistence type="predicted"/>
<evidence type="ECO:0000259" key="2">
    <source>
        <dbReference type="Pfam" id="PF13439"/>
    </source>
</evidence>
<dbReference type="Pfam" id="PF00534">
    <property type="entry name" value="Glycos_transf_1"/>
    <property type="match status" value="1"/>
</dbReference>
<dbReference type="RefSeq" id="WP_310575116.1">
    <property type="nucleotide sequence ID" value="NZ_JAVKPK010000013.1"/>
</dbReference>
<feature type="domain" description="Glycosyl transferase family 1" evidence="1">
    <location>
        <begin position="190"/>
        <end position="344"/>
    </location>
</feature>
<dbReference type="PANTHER" id="PTHR45947:SF3">
    <property type="entry name" value="SULFOQUINOVOSYL TRANSFERASE SQD2"/>
    <property type="match status" value="1"/>
</dbReference>
<comment type="caution">
    <text evidence="3">The sequence shown here is derived from an EMBL/GenBank/DDBJ whole genome shotgun (WGS) entry which is preliminary data.</text>
</comment>
<sequence length="368" mass="40953">MKILRVASDIYPHMVGGFGIHIHEMSKAQVELGHDVTVYTASEGVESIYKTVDGYHVRNFKPLLKVFGNPIIPAMFFNLIRDQSDYDVVHAHSHLFFSTNISALARKLGSSPLVITSHGLGSQTAPEWFQSFYLATGARLTFAAADKILCYTETEKKELVDLGIKSEKIDVIHNGIDADRFVPAREFCFDKKKLLWVGRYAKGKGLDYLIEAFGILKKRHPTATLTMVGKGPDKDHIVQKISDMNLEKSIIMKDFVPNSEIVDMYQNSSIFVLPSLKEGVPRTILEAMSCGIPVVCSRLPQLVDIVDGSGLLVPVKDSKALEDAISKVLSDSSLAEKLRKSGRKNVVENYSWKDTVKKTTTLYKTLIS</sequence>
<evidence type="ECO:0000259" key="1">
    <source>
        <dbReference type="Pfam" id="PF00534"/>
    </source>
</evidence>
<dbReference type="Proteomes" id="UP001246244">
    <property type="component" value="Unassembled WGS sequence"/>
</dbReference>
<dbReference type="GO" id="GO:0016757">
    <property type="term" value="F:glycosyltransferase activity"/>
    <property type="evidence" value="ECO:0007669"/>
    <property type="project" value="UniProtKB-KW"/>
</dbReference>